<dbReference type="InterPro" id="IPR000873">
    <property type="entry name" value="AMP-dep_synth/lig_dom"/>
</dbReference>
<keyword evidence="2 6" id="KW-0436">Ligase</keyword>
<evidence type="ECO:0000256" key="1">
    <source>
        <dbReference type="ARBA" id="ARBA00006432"/>
    </source>
</evidence>
<feature type="binding site" evidence="6">
    <location>
        <position position="519"/>
    </location>
    <ligand>
        <name>ATP</name>
        <dbReference type="ChEBI" id="CHEBI:30616"/>
    </ligand>
</feature>
<sequence>MTEQAAHIHDDEWVRRPAAAAEGTNCTPEQYEAMYRRSIDDADAFWLEQAARLEWTRKPTTAGDWSFDPVDVRWFADGQLNVCHNAVDRHVAAGNGERLALIFEPDDPQGPVRRITYAELQAEVIRMANTLKKMGVAKGDRVTIYMPMVPAGAFAMLACARIGAVHSVIFGGFSPEAIAGRIEDCASTFVICADEGWRGGKTIPLKRNVDAALEKVGVKAVLVIRHTGGDVAMNAGRDHWYHELSDGVAADCPCEPMAAEDPLFILYTSGSTGKPKGVLHTVGGYAVWTETTFRYVFDYRPGEVFWCTADIGWVTGHSYVVYGPLQNGATALMFEGVPNWPDHDRFWATVAKHKVAIFYTAPTAIRALMREGTAPVERHDLSSLRLLGTVGEPINPEAWRWYSDTVGKGRLPVVDTWWQTETGGVMITTLPGAHDMKPGSAGKPFFGVCPQLVDGDGNVLDGATEGNLCIARSWPGQARTVYGDHDRFVQTYFSTYKGKYFTGDGCRRDADGYYWITGRVDDVINVSGHRMGTAEVESALVLHDKVAEAAVVGFPHDIKGQGIYCYVTLMEGEEPSDDLAAALRQQVRKEIGPIASPDHLHFTPALPKTRSGKIMRRILRKIAENETSSLGDTSTLADPSVVDTLIEGRLNR</sequence>
<comment type="cofactor">
    <cofactor evidence="6">
        <name>Mg(2+)</name>
        <dbReference type="ChEBI" id="CHEBI:18420"/>
    </cofactor>
</comment>
<evidence type="ECO:0000313" key="10">
    <source>
        <dbReference type="EMBL" id="MCT2558953.1"/>
    </source>
</evidence>
<feature type="binding site" evidence="6">
    <location>
        <position position="541"/>
    </location>
    <ligand>
        <name>Mg(2+)</name>
        <dbReference type="ChEBI" id="CHEBI:18420"/>
    </ligand>
</feature>
<dbReference type="Gene3D" id="3.30.300.30">
    <property type="match status" value="1"/>
</dbReference>
<dbReference type="Pfam" id="PF16177">
    <property type="entry name" value="ACAS_N"/>
    <property type="match status" value="1"/>
</dbReference>
<dbReference type="InterPro" id="IPR042099">
    <property type="entry name" value="ANL_N_sf"/>
</dbReference>
<keyword evidence="5 6" id="KW-0007">Acetylation</keyword>
<dbReference type="PROSITE" id="PS00455">
    <property type="entry name" value="AMP_BINDING"/>
    <property type="match status" value="1"/>
</dbReference>
<gene>
    <name evidence="10" type="primary">acs</name>
    <name evidence="6" type="synonym">acsA</name>
    <name evidence="10" type="ORF">N0B51_08170</name>
</gene>
<dbReference type="SUPFAM" id="SSF56801">
    <property type="entry name" value="Acetyl-CoA synthetase-like"/>
    <property type="match status" value="1"/>
</dbReference>
<evidence type="ECO:0000259" key="7">
    <source>
        <dbReference type="Pfam" id="PF00501"/>
    </source>
</evidence>
<dbReference type="FunFam" id="3.40.50.12780:FF:000001">
    <property type="entry name" value="Acetyl-coenzyme A synthetase"/>
    <property type="match status" value="1"/>
</dbReference>
<keyword evidence="6" id="KW-0479">Metal-binding</keyword>
<comment type="function">
    <text evidence="6">Catalyzes the conversion of acetate into acetyl-CoA (AcCoA), an essential intermediate at the junction of anabolic and catabolic pathways. AcsA undergoes a two-step reaction. In the first half reaction, AcsA combines acetate with ATP to form acetyl-adenylate (AcAMP) intermediate. In the second half reaction, it can then transfer the acetyl group from AcAMP to the sulfhydryl group of CoA, forming the product AcCoA.</text>
</comment>
<dbReference type="RefSeq" id="WP_259961814.1">
    <property type="nucleotide sequence ID" value="NZ_JAOAMV010000003.1"/>
</dbReference>
<dbReference type="AlphaFoldDB" id="A0A9X2W135"/>
<dbReference type="GO" id="GO:0003987">
    <property type="term" value="F:acetate-CoA ligase activity"/>
    <property type="evidence" value="ECO:0007669"/>
    <property type="project" value="UniProtKB-UniRule"/>
</dbReference>
<keyword evidence="11" id="KW-1185">Reference proteome</keyword>
<dbReference type="NCBIfam" id="NF001208">
    <property type="entry name" value="PRK00174.1"/>
    <property type="match status" value="1"/>
</dbReference>
<keyword evidence="6" id="KW-0460">Magnesium</keyword>
<dbReference type="Proteomes" id="UP001142648">
    <property type="component" value="Unassembled WGS sequence"/>
</dbReference>
<evidence type="ECO:0000256" key="3">
    <source>
        <dbReference type="ARBA" id="ARBA00022741"/>
    </source>
</evidence>
<evidence type="ECO:0000256" key="5">
    <source>
        <dbReference type="ARBA" id="ARBA00022990"/>
    </source>
</evidence>
<feature type="domain" description="Acetyl-coenzyme A synthetase N-terminal" evidence="9">
    <location>
        <begin position="31"/>
        <end position="86"/>
    </location>
</feature>
<comment type="PTM">
    <text evidence="6">Acetylated. Deacetylation by the SIR2-homolog deacetylase activates the enzyme.</text>
</comment>
<feature type="binding site" evidence="6">
    <location>
        <position position="315"/>
    </location>
    <ligand>
        <name>CoA</name>
        <dbReference type="ChEBI" id="CHEBI:57287"/>
    </ligand>
</feature>
<dbReference type="PANTHER" id="PTHR24095">
    <property type="entry name" value="ACETYL-COENZYME A SYNTHETASE"/>
    <property type="match status" value="1"/>
</dbReference>
<dbReference type="GO" id="GO:0046872">
    <property type="term" value="F:metal ion binding"/>
    <property type="evidence" value="ECO:0007669"/>
    <property type="project" value="UniProtKB-KW"/>
</dbReference>
<feature type="domain" description="AMP-dependent synthetase/ligase" evidence="7">
    <location>
        <begin position="90"/>
        <end position="472"/>
    </location>
</feature>
<dbReference type="CDD" id="cd05966">
    <property type="entry name" value="ACS"/>
    <property type="match status" value="1"/>
</dbReference>
<dbReference type="InterPro" id="IPR032387">
    <property type="entry name" value="ACAS_N"/>
</dbReference>
<reference evidence="10" key="1">
    <citation type="submission" date="2022-09" db="EMBL/GenBank/DDBJ databases">
        <title>The genome sequence of Tsuneonella sp. YG55.</title>
        <authorList>
            <person name="Liu Y."/>
        </authorList>
    </citation>
    <scope>NUCLEOTIDE SEQUENCE</scope>
    <source>
        <strain evidence="10">YG55</strain>
    </source>
</reference>
<comment type="similarity">
    <text evidence="1 6">Belongs to the ATP-dependent AMP-binding enzyme family.</text>
</comment>
<feature type="binding site" evidence="6">
    <location>
        <begin position="391"/>
        <end position="393"/>
    </location>
    <ligand>
        <name>ATP</name>
        <dbReference type="ChEBI" id="CHEBI:30616"/>
    </ligand>
</feature>
<dbReference type="InterPro" id="IPR045851">
    <property type="entry name" value="AMP-bd_C_sf"/>
</dbReference>
<feature type="binding site" evidence="6">
    <location>
        <position position="530"/>
    </location>
    <ligand>
        <name>ATP</name>
        <dbReference type="ChEBI" id="CHEBI:30616"/>
    </ligand>
</feature>
<comment type="caution">
    <text evidence="10">The sequence shown here is derived from an EMBL/GenBank/DDBJ whole genome shotgun (WGS) entry which is preliminary data.</text>
</comment>
<dbReference type="NCBIfam" id="TIGR02188">
    <property type="entry name" value="Ac_CoA_lig_AcsA"/>
    <property type="match status" value="1"/>
</dbReference>
<proteinExistence type="inferred from homology"/>
<comment type="catalytic activity">
    <reaction evidence="6">
        <text>acetate + ATP + CoA = acetyl-CoA + AMP + diphosphate</text>
        <dbReference type="Rhea" id="RHEA:23176"/>
        <dbReference type="ChEBI" id="CHEBI:30089"/>
        <dbReference type="ChEBI" id="CHEBI:30616"/>
        <dbReference type="ChEBI" id="CHEBI:33019"/>
        <dbReference type="ChEBI" id="CHEBI:57287"/>
        <dbReference type="ChEBI" id="CHEBI:57288"/>
        <dbReference type="ChEBI" id="CHEBI:456215"/>
        <dbReference type="EC" id="6.2.1.1"/>
    </reaction>
</comment>
<feature type="binding site" evidence="6">
    <location>
        <position position="546"/>
    </location>
    <ligand>
        <name>Mg(2+)</name>
        <dbReference type="ChEBI" id="CHEBI:18420"/>
    </ligand>
</feature>
<feature type="binding site" evidence="6">
    <location>
        <begin position="198"/>
        <end position="201"/>
    </location>
    <ligand>
        <name>CoA</name>
        <dbReference type="ChEBI" id="CHEBI:57287"/>
    </ligand>
</feature>
<feature type="modified residue" description="N6-acetyllysine" evidence="6">
    <location>
        <position position="613"/>
    </location>
</feature>
<evidence type="ECO:0000256" key="2">
    <source>
        <dbReference type="ARBA" id="ARBA00022598"/>
    </source>
</evidence>
<dbReference type="EMBL" id="JAOAMV010000003">
    <property type="protein sequence ID" value="MCT2558953.1"/>
    <property type="molecule type" value="Genomic_DNA"/>
</dbReference>
<dbReference type="InterPro" id="IPR025110">
    <property type="entry name" value="AMP-bd_C"/>
</dbReference>
<feature type="binding site" evidence="6">
    <location>
        <position position="504"/>
    </location>
    <ligand>
        <name>ATP</name>
        <dbReference type="ChEBI" id="CHEBI:30616"/>
    </ligand>
</feature>
<evidence type="ECO:0000259" key="8">
    <source>
        <dbReference type="Pfam" id="PF13193"/>
    </source>
</evidence>
<keyword evidence="4 6" id="KW-0067">ATP-binding</keyword>
<dbReference type="GO" id="GO:0016208">
    <property type="term" value="F:AMP binding"/>
    <property type="evidence" value="ECO:0007669"/>
    <property type="project" value="InterPro"/>
</dbReference>
<dbReference type="GO" id="GO:0019427">
    <property type="term" value="P:acetyl-CoA biosynthetic process from acetate"/>
    <property type="evidence" value="ECO:0007669"/>
    <property type="project" value="UniProtKB-UniRule"/>
</dbReference>
<feature type="domain" description="AMP-binding enzyme C-terminal" evidence="8">
    <location>
        <begin position="535"/>
        <end position="613"/>
    </location>
</feature>
<dbReference type="PANTHER" id="PTHR24095:SF14">
    <property type="entry name" value="ACETYL-COENZYME A SYNTHETASE 1"/>
    <property type="match status" value="1"/>
</dbReference>
<accession>A0A9X2W135</accession>
<dbReference type="GO" id="GO:0005829">
    <property type="term" value="C:cytosol"/>
    <property type="evidence" value="ECO:0007669"/>
    <property type="project" value="TreeGrafter"/>
</dbReference>
<evidence type="ECO:0000256" key="6">
    <source>
        <dbReference type="HAMAP-Rule" id="MF_01123"/>
    </source>
</evidence>
<evidence type="ECO:0000259" key="9">
    <source>
        <dbReference type="Pfam" id="PF16177"/>
    </source>
</evidence>
<dbReference type="GO" id="GO:0005524">
    <property type="term" value="F:ATP binding"/>
    <property type="evidence" value="ECO:0007669"/>
    <property type="project" value="UniProtKB-KW"/>
</dbReference>
<dbReference type="InterPro" id="IPR020845">
    <property type="entry name" value="AMP-binding_CS"/>
</dbReference>
<dbReference type="HAMAP" id="MF_01123">
    <property type="entry name" value="Ac_CoA_synth"/>
    <property type="match status" value="1"/>
</dbReference>
<evidence type="ECO:0000256" key="4">
    <source>
        <dbReference type="ARBA" id="ARBA00022840"/>
    </source>
</evidence>
<dbReference type="FunFam" id="3.30.300.30:FF:000004">
    <property type="entry name" value="Acetyl-coenzyme A synthetase"/>
    <property type="match status" value="1"/>
</dbReference>
<name>A0A9X2W135_9SPHN</name>
<dbReference type="Pfam" id="PF13193">
    <property type="entry name" value="AMP-binding_C"/>
    <property type="match status" value="1"/>
</dbReference>
<keyword evidence="3 6" id="KW-0547">Nucleotide-binding</keyword>
<feature type="binding site" evidence="6">
    <location>
        <position position="527"/>
    </location>
    <ligand>
        <name>CoA</name>
        <dbReference type="ChEBI" id="CHEBI:57287"/>
    </ligand>
</feature>
<feature type="binding site" evidence="6">
    <location>
        <begin position="415"/>
        <end position="420"/>
    </location>
    <ligand>
        <name>ATP</name>
        <dbReference type="ChEBI" id="CHEBI:30616"/>
    </ligand>
</feature>
<feature type="binding site" evidence="6">
    <location>
        <position position="543"/>
    </location>
    <ligand>
        <name>Mg(2+)</name>
        <dbReference type="ChEBI" id="CHEBI:18420"/>
    </ligand>
</feature>
<feature type="binding site" evidence="6">
    <location>
        <position position="339"/>
    </location>
    <ligand>
        <name>CoA</name>
        <dbReference type="ChEBI" id="CHEBI:57287"/>
    </ligand>
</feature>
<dbReference type="Gene3D" id="3.40.50.12780">
    <property type="entry name" value="N-terminal domain of ligase-like"/>
    <property type="match status" value="1"/>
</dbReference>
<dbReference type="Pfam" id="PF00501">
    <property type="entry name" value="AMP-binding"/>
    <property type="match status" value="1"/>
</dbReference>
<dbReference type="EC" id="6.2.1.1" evidence="6"/>
<evidence type="ECO:0000313" key="11">
    <source>
        <dbReference type="Proteomes" id="UP001142648"/>
    </source>
</evidence>
<feature type="binding site" evidence="6">
    <location>
        <position position="588"/>
    </location>
    <ligand>
        <name>CoA</name>
        <dbReference type="ChEBI" id="CHEBI:57287"/>
    </ligand>
</feature>
<protein>
    <recommendedName>
        <fullName evidence="6">Acetyl-coenzyme A synthetase</fullName>
        <shortName evidence="6">AcCoA synthetase</shortName>
        <shortName evidence="6">Acs</shortName>
        <ecNumber evidence="6">6.2.1.1</ecNumber>
    </recommendedName>
    <alternativeName>
        <fullName evidence="6">Acetate--CoA ligase</fullName>
    </alternativeName>
    <alternativeName>
        <fullName evidence="6">Acyl-activating enzyme</fullName>
    </alternativeName>
</protein>
<dbReference type="InterPro" id="IPR011904">
    <property type="entry name" value="Ac_CoA_lig"/>
</dbReference>
<organism evidence="10 11">
    <name type="scientific">Tsuneonella litorea</name>
    <dbReference type="NCBI Taxonomy" id="2976475"/>
    <lineage>
        <taxon>Bacteria</taxon>
        <taxon>Pseudomonadati</taxon>
        <taxon>Pseudomonadota</taxon>
        <taxon>Alphaproteobacteria</taxon>
        <taxon>Sphingomonadales</taxon>
        <taxon>Erythrobacteraceae</taxon>
        <taxon>Tsuneonella</taxon>
    </lineage>
</organism>